<dbReference type="EMBL" id="CP002101">
    <property type="protein sequence ID" value="AEH61727.1"/>
    <property type="molecule type" value="Genomic_DNA"/>
</dbReference>
<evidence type="ECO:0000256" key="5">
    <source>
        <dbReference type="SAM" id="Phobius"/>
    </source>
</evidence>
<keyword evidence="2" id="KW-0479">Metal-binding</keyword>
<dbReference type="SUPFAM" id="SSF55486">
    <property type="entry name" value="Metalloproteases ('zincins'), catalytic domain"/>
    <property type="match status" value="1"/>
</dbReference>
<dbReference type="HOGENOM" id="CLU_105303_0_0_2"/>
<dbReference type="Gene3D" id="3.40.390.10">
    <property type="entry name" value="Collagenase (Catalytic Domain)"/>
    <property type="match status" value="1"/>
</dbReference>
<organism evidence="7 8">
    <name type="scientific">Methanosalsum zhilinae (strain DSM 4017 / NBRC 107636 / OCM 62 / WeN5)</name>
    <name type="common">Methanohalophilus zhilinae</name>
    <dbReference type="NCBI Taxonomy" id="679901"/>
    <lineage>
        <taxon>Archaea</taxon>
        <taxon>Methanobacteriati</taxon>
        <taxon>Methanobacteriota</taxon>
        <taxon>Stenosarchaea group</taxon>
        <taxon>Methanomicrobia</taxon>
        <taxon>Methanosarcinales</taxon>
        <taxon>Methanosarcinaceae</taxon>
        <taxon>Methanosalsum</taxon>
    </lineage>
</organism>
<dbReference type="GO" id="GO:0006508">
    <property type="term" value="P:proteolysis"/>
    <property type="evidence" value="ECO:0007669"/>
    <property type="project" value="UniProtKB-KW"/>
</dbReference>
<dbReference type="PANTHER" id="PTHR10201">
    <property type="entry name" value="MATRIX METALLOPROTEINASE"/>
    <property type="match status" value="1"/>
</dbReference>
<sequence length="227" mass="26318" precursor="true">MIFLALLMISSMQAVYAADEEFPKILDQPWDHSPITVYIDDINVPDEYSPSYREQVETALRYWEEGGNGQLSYNPEFEIVNDPQADIRIRWVKNLQEYENVEDGVAGIARPRISGNRFVYVEIVLETGNYQGFAWRQYGDANMLTVAKHEIGHALGLGHSNDPGDIMYPTYKQREDINPLLVRDTLPLVIGSIFMILIITGFLATGWYRHRKQREQLEREYIQQNEE</sequence>
<evidence type="ECO:0000256" key="2">
    <source>
        <dbReference type="ARBA" id="ARBA00022723"/>
    </source>
</evidence>
<dbReference type="InterPro" id="IPR001818">
    <property type="entry name" value="Pept_M10_metallopeptidase"/>
</dbReference>
<dbReference type="STRING" id="679901.Mzhil_1892"/>
<keyword evidence="5" id="KW-0472">Membrane</keyword>
<protein>
    <submittedName>
        <fullName evidence="7">Peptidase M10A and M12B matrixin and adamalysin</fullName>
    </submittedName>
</protein>
<evidence type="ECO:0000256" key="3">
    <source>
        <dbReference type="ARBA" id="ARBA00022801"/>
    </source>
</evidence>
<evidence type="ECO:0000256" key="4">
    <source>
        <dbReference type="ARBA" id="ARBA00022833"/>
    </source>
</evidence>
<keyword evidence="5" id="KW-0812">Transmembrane</keyword>
<keyword evidence="4" id="KW-0862">Zinc</keyword>
<keyword evidence="8" id="KW-1185">Reference proteome</keyword>
<feature type="transmembrane region" description="Helical" evidence="5">
    <location>
        <begin position="186"/>
        <end position="208"/>
    </location>
</feature>
<evidence type="ECO:0000259" key="6">
    <source>
        <dbReference type="SMART" id="SM00235"/>
    </source>
</evidence>
<gene>
    <name evidence="7" type="ordered locus">Mzhil_1892</name>
</gene>
<evidence type="ECO:0000313" key="8">
    <source>
        <dbReference type="Proteomes" id="UP000006622"/>
    </source>
</evidence>
<dbReference type="GO" id="GO:0008270">
    <property type="term" value="F:zinc ion binding"/>
    <property type="evidence" value="ECO:0007669"/>
    <property type="project" value="InterPro"/>
</dbReference>
<dbReference type="CDD" id="cd04279">
    <property type="entry name" value="ZnMc_MMP_like_1"/>
    <property type="match status" value="1"/>
</dbReference>
<dbReference type="Proteomes" id="UP000006622">
    <property type="component" value="Chromosome"/>
</dbReference>
<keyword evidence="3" id="KW-0378">Hydrolase</keyword>
<name>F7XME3_METZD</name>
<dbReference type="GO" id="GO:0031012">
    <property type="term" value="C:extracellular matrix"/>
    <property type="evidence" value="ECO:0007669"/>
    <property type="project" value="InterPro"/>
</dbReference>
<keyword evidence="5" id="KW-1133">Transmembrane helix</keyword>
<evidence type="ECO:0000256" key="1">
    <source>
        <dbReference type="ARBA" id="ARBA00022670"/>
    </source>
</evidence>
<dbReference type="KEGG" id="mzh:Mzhil_1892"/>
<feature type="domain" description="Peptidase metallopeptidase" evidence="6">
    <location>
        <begin position="26"/>
        <end position="192"/>
    </location>
</feature>
<dbReference type="SMART" id="SM00235">
    <property type="entry name" value="ZnMc"/>
    <property type="match status" value="1"/>
</dbReference>
<keyword evidence="1" id="KW-0645">Protease</keyword>
<accession>F7XME3</accession>
<dbReference type="OrthoDB" id="9634at2157"/>
<dbReference type="Pfam" id="PF00413">
    <property type="entry name" value="Peptidase_M10"/>
    <property type="match status" value="1"/>
</dbReference>
<reference evidence="7 8" key="1">
    <citation type="submission" date="2010-07" db="EMBL/GenBank/DDBJ databases">
        <title>The complete genome of Methanosalsum zhilinae DSM 4017.</title>
        <authorList>
            <consortium name="US DOE Joint Genome Institute (JGI-PGF)"/>
            <person name="Lucas S."/>
            <person name="Copeland A."/>
            <person name="Lapidus A."/>
            <person name="Glavina del Rio T."/>
            <person name="Dalin E."/>
            <person name="Tice H."/>
            <person name="Bruce D."/>
            <person name="Goodwin L."/>
            <person name="Pitluck S."/>
            <person name="Kyrpides N."/>
            <person name="Mavromatis K."/>
            <person name="Ovchinnikova G."/>
            <person name="Daligault H."/>
            <person name="Detter J.C."/>
            <person name="Han C."/>
            <person name="Tapia R."/>
            <person name="Larimer F."/>
            <person name="Land M."/>
            <person name="Hauser L."/>
            <person name="Markowitz V."/>
            <person name="Cheng J.-F."/>
            <person name="Hugenholtz P."/>
            <person name="Woyke T."/>
            <person name="Wu D."/>
            <person name="Spring S."/>
            <person name="Schueler E."/>
            <person name="Brambilla E."/>
            <person name="Klenk H.-P."/>
            <person name="Eisen J.A."/>
        </authorList>
    </citation>
    <scope>NUCLEOTIDE SEQUENCE [LARGE SCALE GENOMIC DNA]</scope>
    <source>
        <strain evidence="8">DSM 4017 / NBRC 107636 / OCM 62 / WeN5</strain>
    </source>
</reference>
<dbReference type="GO" id="GO:0004222">
    <property type="term" value="F:metalloendopeptidase activity"/>
    <property type="evidence" value="ECO:0007669"/>
    <property type="project" value="InterPro"/>
</dbReference>
<dbReference type="PANTHER" id="PTHR10201:SF314">
    <property type="entry name" value="PEPTIDASE M10A AND M12B MATRIXIN AND ADAMALYSIN"/>
    <property type="match status" value="1"/>
</dbReference>
<dbReference type="InterPro" id="IPR006026">
    <property type="entry name" value="Peptidase_Metallo"/>
</dbReference>
<dbReference type="InterPro" id="IPR024079">
    <property type="entry name" value="MetalloPept_cat_dom_sf"/>
</dbReference>
<proteinExistence type="predicted"/>
<evidence type="ECO:0000313" key="7">
    <source>
        <dbReference type="EMBL" id="AEH61727.1"/>
    </source>
</evidence>
<dbReference type="AlphaFoldDB" id="F7XME3"/>